<organism evidence="1">
    <name type="scientific">Lepeophtheirus salmonis</name>
    <name type="common">Salmon louse</name>
    <name type="synonym">Caligus salmonis</name>
    <dbReference type="NCBI Taxonomy" id="72036"/>
    <lineage>
        <taxon>Eukaryota</taxon>
        <taxon>Metazoa</taxon>
        <taxon>Ecdysozoa</taxon>
        <taxon>Arthropoda</taxon>
        <taxon>Crustacea</taxon>
        <taxon>Multicrustacea</taxon>
        <taxon>Hexanauplia</taxon>
        <taxon>Copepoda</taxon>
        <taxon>Siphonostomatoida</taxon>
        <taxon>Caligidae</taxon>
        <taxon>Lepeophtheirus</taxon>
    </lineage>
</organism>
<dbReference type="GO" id="GO:0005737">
    <property type="term" value="C:cytoplasm"/>
    <property type="evidence" value="ECO:0007669"/>
    <property type="project" value="TreeGrafter"/>
</dbReference>
<protein>
    <submittedName>
        <fullName evidence="1">Uncharacterized protein</fullName>
    </submittedName>
</protein>
<dbReference type="InterPro" id="IPR037171">
    <property type="entry name" value="NagB/RpiA_transferase-like"/>
</dbReference>
<proteinExistence type="predicted"/>
<dbReference type="AlphaFoldDB" id="A0A0K2UMM2"/>
<dbReference type="EMBL" id="HACA01022158">
    <property type="protein sequence ID" value="CDW39519.1"/>
    <property type="molecule type" value="Transcribed_RNA"/>
</dbReference>
<dbReference type="InterPro" id="IPR002698">
    <property type="entry name" value="FTHF_cligase"/>
</dbReference>
<dbReference type="SUPFAM" id="SSF100950">
    <property type="entry name" value="NagB/RpiA/CoA transferase-like"/>
    <property type="match status" value="1"/>
</dbReference>
<name>A0A0K2UMM2_LEPSM</name>
<dbReference type="Gene3D" id="3.40.50.10420">
    <property type="entry name" value="NagB/RpiA/CoA transferase-like"/>
    <property type="match status" value="1"/>
</dbReference>
<dbReference type="OrthoDB" id="433414at2759"/>
<dbReference type="PANTHER" id="PTHR13017:SF0">
    <property type="entry name" value="METHENYLTETRAHYDROFOLATE SYNTHASE DOMAIN-CONTAINING PROTEIN"/>
    <property type="match status" value="1"/>
</dbReference>
<accession>A0A0K2UMM2</accession>
<reference evidence="1" key="1">
    <citation type="submission" date="2014-05" db="EMBL/GenBank/DDBJ databases">
        <authorList>
            <person name="Chronopoulou M."/>
        </authorList>
    </citation>
    <scope>NUCLEOTIDE SEQUENCE</scope>
    <source>
        <tissue evidence="1">Whole organism</tissue>
    </source>
</reference>
<dbReference type="InterPro" id="IPR024185">
    <property type="entry name" value="FTHF_cligase-like_sf"/>
</dbReference>
<dbReference type="PANTHER" id="PTHR13017">
    <property type="entry name" value="5-FORMYLTETRAHYDROFOLATE CYCLO-LIGASE-RELATED"/>
    <property type="match status" value="1"/>
</dbReference>
<evidence type="ECO:0000313" key="1">
    <source>
        <dbReference type="EMBL" id="CDW39519.1"/>
    </source>
</evidence>
<sequence>MAASLGKYDEFGLPLISDEDLNSRLNKLSTNFNNILTSSSSSSSVANLEMPKIIDISHPPPLMVLPNWKANTGTSETESVKSSQSPVDNSNCVLPFRPIPEKSIKSIKNWTREWMWDFLERSSSILSNFPRPCYGEIPNYQNSKSAAILFSRSKTFESAKVVLLSPSASLTYMRELCLRSKKVIYFRQTDFKTDQFLWRVDPNKLKKDVDYVLASTTRGLKTFGKPIKCRKKFFHEKIDLVIVGSVAVNKSGARIDTGTGQTDLEWAILHELGVVEAKNITVATIVDCVQILDESVLPNSVMQKQDLPADVIVTKKCITHVKNRFKKPDKGILPNLCSNEMLKQYPAIKHFV</sequence>
<dbReference type="Pfam" id="PF01812">
    <property type="entry name" value="5-FTHF_cyc-lig"/>
    <property type="match status" value="1"/>
</dbReference>